<name>A0A9P6RL90_9FUNG</name>
<organism evidence="2 3">
    <name type="scientific">Linnemannia gamsii</name>
    <dbReference type="NCBI Taxonomy" id="64522"/>
    <lineage>
        <taxon>Eukaryota</taxon>
        <taxon>Fungi</taxon>
        <taxon>Fungi incertae sedis</taxon>
        <taxon>Mucoromycota</taxon>
        <taxon>Mortierellomycotina</taxon>
        <taxon>Mortierellomycetes</taxon>
        <taxon>Mortierellales</taxon>
        <taxon>Mortierellaceae</taxon>
        <taxon>Linnemannia</taxon>
    </lineage>
</organism>
<feature type="non-terminal residue" evidence="2">
    <location>
        <position position="92"/>
    </location>
</feature>
<accession>A0A9P6RL90</accession>
<comment type="caution">
    <text evidence="2">The sequence shown here is derived from an EMBL/GenBank/DDBJ whole genome shotgun (WGS) entry which is preliminary data.</text>
</comment>
<dbReference type="AlphaFoldDB" id="A0A9P6RL90"/>
<evidence type="ECO:0000313" key="2">
    <source>
        <dbReference type="EMBL" id="KAG0321063.1"/>
    </source>
</evidence>
<protein>
    <submittedName>
        <fullName evidence="2">Uncharacterized protein</fullName>
    </submittedName>
</protein>
<dbReference type="EMBL" id="JAAAIN010000078">
    <property type="protein sequence ID" value="KAG0321063.1"/>
    <property type="molecule type" value="Genomic_DNA"/>
</dbReference>
<evidence type="ECO:0000256" key="1">
    <source>
        <dbReference type="SAM" id="MobiDB-lite"/>
    </source>
</evidence>
<feature type="region of interest" description="Disordered" evidence="1">
    <location>
        <begin position="1"/>
        <end position="47"/>
    </location>
</feature>
<feature type="non-terminal residue" evidence="2">
    <location>
        <position position="1"/>
    </location>
</feature>
<dbReference type="Proteomes" id="UP000823405">
    <property type="component" value="Unassembled WGS sequence"/>
</dbReference>
<reference evidence="2" key="1">
    <citation type="journal article" date="2020" name="Fungal Divers.">
        <title>Resolving the Mortierellaceae phylogeny through synthesis of multi-gene phylogenetics and phylogenomics.</title>
        <authorList>
            <person name="Vandepol N."/>
            <person name="Liber J."/>
            <person name="Desiro A."/>
            <person name="Na H."/>
            <person name="Kennedy M."/>
            <person name="Barry K."/>
            <person name="Grigoriev I.V."/>
            <person name="Miller A.N."/>
            <person name="O'Donnell K."/>
            <person name="Stajich J.E."/>
            <person name="Bonito G."/>
        </authorList>
    </citation>
    <scope>NUCLEOTIDE SEQUENCE</scope>
    <source>
        <strain evidence="2">NVP60</strain>
    </source>
</reference>
<gene>
    <name evidence="2" type="ORF">BGZ97_012224</name>
</gene>
<evidence type="ECO:0000313" key="3">
    <source>
        <dbReference type="Proteomes" id="UP000823405"/>
    </source>
</evidence>
<sequence>TNLPSPSSSNGSKNSQYPAATTNNTTPSTGSTRQRTGPYLHGPRPERTCNLASNGLFRMLSIPIPTAIIPSTRIMIYQSSLSPTPLPSMVKF</sequence>
<proteinExistence type="predicted"/>
<feature type="compositionally biased region" description="Low complexity" evidence="1">
    <location>
        <begin position="1"/>
        <end position="32"/>
    </location>
</feature>
<keyword evidence="3" id="KW-1185">Reference proteome</keyword>